<keyword evidence="2" id="KW-1185">Reference proteome</keyword>
<reference evidence="2" key="1">
    <citation type="submission" date="2014-01" db="EMBL/GenBank/DDBJ databases">
        <title>The Genome Sequence of Anopheles melas CM1001059_A (V2).</title>
        <authorList>
            <consortium name="The Broad Institute Genomics Platform"/>
            <person name="Neafsey D.E."/>
            <person name="Besansky N."/>
            <person name="Howell P."/>
            <person name="Walton C."/>
            <person name="Young S.K."/>
            <person name="Zeng Q."/>
            <person name="Gargeya S."/>
            <person name="Fitzgerald M."/>
            <person name="Haas B."/>
            <person name="Abouelleil A."/>
            <person name="Allen A.W."/>
            <person name="Alvarado L."/>
            <person name="Arachchi H.M."/>
            <person name="Berlin A.M."/>
            <person name="Chapman S.B."/>
            <person name="Gainer-Dewar J."/>
            <person name="Goldberg J."/>
            <person name="Griggs A."/>
            <person name="Gujja S."/>
            <person name="Hansen M."/>
            <person name="Howarth C."/>
            <person name="Imamovic A."/>
            <person name="Ireland A."/>
            <person name="Larimer J."/>
            <person name="McCowan C."/>
            <person name="Murphy C."/>
            <person name="Pearson M."/>
            <person name="Poon T.W."/>
            <person name="Priest M."/>
            <person name="Roberts A."/>
            <person name="Saif S."/>
            <person name="Shea T."/>
            <person name="Sisk P."/>
            <person name="Sykes S."/>
            <person name="Wortman J."/>
            <person name="Nusbaum C."/>
            <person name="Birren B."/>
        </authorList>
    </citation>
    <scope>NUCLEOTIDE SEQUENCE [LARGE SCALE GENOMIC DNA]</scope>
    <source>
        <strain evidence="2">CM1001059</strain>
    </source>
</reference>
<evidence type="ECO:0000313" key="1">
    <source>
        <dbReference type="EnsemblMetazoa" id="AMEC015212-PA"/>
    </source>
</evidence>
<protein>
    <submittedName>
        <fullName evidence="1">Uncharacterized protein</fullName>
    </submittedName>
</protein>
<name>A0A182U7B3_9DIPT</name>
<dbReference type="AlphaFoldDB" id="A0A182U7B3"/>
<organism evidence="1 2">
    <name type="scientific">Anopheles melas</name>
    <dbReference type="NCBI Taxonomy" id="34690"/>
    <lineage>
        <taxon>Eukaryota</taxon>
        <taxon>Metazoa</taxon>
        <taxon>Ecdysozoa</taxon>
        <taxon>Arthropoda</taxon>
        <taxon>Hexapoda</taxon>
        <taxon>Insecta</taxon>
        <taxon>Pterygota</taxon>
        <taxon>Neoptera</taxon>
        <taxon>Endopterygota</taxon>
        <taxon>Diptera</taxon>
        <taxon>Nematocera</taxon>
        <taxon>Culicoidea</taxon>
        <taxon>Culicidae</taxon>
        <taxon>Anophelinae</taxon>
        <taxon>Anopheles</taxon>
    </lineage>
</organism>
<dbReference type="Proteomes" id="UP000075902">
    <property type="component" value="Unassembled WGS sequence"/>
</dbReference>
<dbReference type="EnsemblMetazoa" id="AMEC015212-RA">
    <property type="protein sequence ID" value="AMEC015212-PA"/>
    <property type="gene ID" value="AMEC015212"/>
</dbReference>
<reference evidence="1" key="2">
    <citation type="submission" date="2020-05" db="UniProtKB">
        <authorList>
            <consortium name="EnsemblMetazoa"/>
        </authorList>
    </citation>
    <scope>IDENTIFICATION</scope>
    <source>
        <strain evidence="1">CM1001059</strain>
    </source>
</reference>
<proteinExistence type="predicted"/>
<evidence type="ECO:0000313" key="2">
    <source>
        <dbReference type="Proteomes" id="UP000075902"/>
    </source>
</evidence>
<sequence>MPNEYSMPLHRWNARCSRDKWVKPCSSTFGKPAARFCRFSISTIIQSITLRFSASISAPEKEAEEEEDGDAAVAFGGAAEDGYFNISFMFGITYCGASVRAISGLLRSTSSANRRLRWLRRGPSLSICCRISFDTSFKYFCAIPLTGSVAAGSASTFDLVARRFGGLQIVIRRSISASPPGFGSSSSEFTLLCIISTVCIMSSGT</sequence>
<dbReference type="VEuPathDB" id="VectorBase:AMEC015212"/>
<accession>A0A182U7B3</accession>